<sequence>MLGEALPPTARSGLIVFLHQGMWGWARKLAADAIARSKSISARIPTPAEPFEHQAIVYLLARMAMTINDRRTP</sequence>
<dbReference type="EMBL" id="PYUC01000041">
    <property type="protein sequence ID" value="PTB16724.1"/>
    <property type="molecule type" value="Genomic_DNA"/>
</dbReference>
<proteinExistence type="predicted"/>
<comment type="caution">
    <text evidence="1">The sequence shown here is derived from an EMBL/GenBank/DDBJ whole genome shotgun (WGS) entry which is preliminary data.</text>
</comment>
<dbReference type="AlphaFoldDB" id="A0A2T3XJL5"/>
<protein>
    <submittedName>
        <fullName evidence="1">Uncharacterized protein</fullName>
    </submittedName>
</protein>
<evidence type="ECO:0000313" key="2">
    <source>
        <dbReference type="Proteomes" id="UP000240638"/>
    </source>
</evidence>
<reference evidence="1 2" key="1">
    <citation type="submission" date="2018-03" db="EMBL/GenBank/DDBJ databases">
        <title>Whole genome analyses suggest that Burkholderia sensu lato contains two further novel genera in the rhizoxinica-symbiotica group Mycetohabitans gen. nov., and Trinickia gen. nov.: implications for the evolution of diazotrophy and nodulation in the Burkholderiaceae.</title>
        <authorList>
            <person name="Estrada De Los Santos P."/>
            <person name="Palmer M."/>
            <person name="Chavez-Ramirez B."/>
            <person name="Steenkamp E.T."/>
            <person name="Hirsch A.M."/>
            <person name="Manyaka P."/>
            <person name="Maluk M."/>
            <person name="Lafos M."/>
            <person name="Crook M."/>
            <person name="Gross E."/>
            <person name="Simon M.F."/>
            <person name="Bueno Dos Reis Junior F."/>
            <person name="Poole P.S."/>
            <person name="Venter S.N."/>
            <person name="James E.K."/>
        </authorList>
    </citation>
    <scope>NUCLEOTIDE SEQUENCE [LARGE SCALE GENOMIC DNA]</scope>
    <source>
        <strain evidence="1 2">JPY-366</strain>
    </source>
</reference>
<evidence type="ECO:0000313" key="1">
    <source>
        <dbReference type="EMBL" id="PTB16724.1"/>
    </source>
</evidence>
<organism evidence="1 2">
    <name type="scientific">Trinickia symbiotica</name>
    <dbReference type="NCBI Taxonomy" id="863227"/>
    <lineage>
        <taxon>Bacteria</taxon>
        <taxon>Pseudomonadati</taxon>
        <taxon>Pseudomonadota</taxon>
        <taxon>Betaproteobacteria</taxon>
        <taxon>Burkholderiales</taxon>
        <taxon>Burkholderiaceae</taxon>
        <taxon>Trinickia</taxon>
    </lineage>
</organism>
<accession>A0A2T3XJL5</accession>
<gene>
    <name evidence="1" type="ORF">C9I57_32040</name>
</gene>
<dbReference type="Proteomes" id="UP000240638">
    <property type="component" value="Unassembled WGS sequence"/>
</dbReference>
<name>A0A2T3XJL5_9BURK</name>